<evidence type="ECO:0000313" key="3">
    <source>
        <dbReference type="EMBL" id="GAA0611084.1"/>
    </source>
</evidence>
<reference evidence="3 4" key="1">
    <citation type="journal article" date="2019" name="Int. J. Syst. Evol. Microbiol.">
        <title>The Global Catalogue of Microorganisms (GCM) 10K type strain sequencing project: providing services to taxonomists for standard genome sequencing and annotation.</title>
        <authorList>
            <consortium name="The Broad Institute Genomics Platform"/>
            <consortium name="The Broad Institute Genome Sequencing Center for Infectious Disease"/>
            <person name="Wu L."/>
            <person name="Ma J."/>
        </authorList>
    </citation>
    <scope>NUCLEOTIDE SEQUENCE [LARGE SCALE GENOMIC DNA]</scope>
    <source>
        <strain evidence="3 4">JCM 10671</strain>
    </source>
</reference>
<keyword evidence="2" id="KW-1133">Transmembrane helix</keyword>
<gene>
    <name evidence="3" type="ORF">GCM10009547_11400</name>
</gene>
<sequence>MKLLYKPLAIALGIAAGSIAGKIVTKVWTKVDDNDVPPEPDLKEASWAVVLAGAALQGVVYSVVKAAVKRGGAQGMEKVTGTWPGKTADDLETAAA</sequence>
<dbReference type="InterPro" id="IPR025329">
    <property type="entry name" value="DUF4235"/>
</dbReference>
<evidence type="ECO:0008006" key="5">
    <source>
        <dbReference type="Google" id="ProtNLM"/>
    </source>
</evidence>
<feature type="transmembrane region" description="Helical" evidence="2">
    <location>
        <begin position="45"/>
        <end position="68"/>
    </location>
</feature>
<keyword evidence="4" id="KW-1185">Reference proteome</keyword>
<evidence type="ECO:0000313" key="4">
    <source>
        <dbReference type="Proteomes" id="UP001500957"/>
    </source>
</evidence>
<evidence type="ECO:0000256" key="2">
    <source>
        <dbReference type="SAM" id="Phobius"/>
    </source>
</evidence>
<keyword evidence="2" id="KW-0812">Transmembrane</keyword>
<dbReference type="EMBL" id="BAAAHE010000008">
    <property type="protein sequence ID" value="GAA0611084.1"/>
    <property type="molecule type" value="Genomic_DNA"/>
</dbReference>
<dbReference type="Proteomes" id="UP001500957">
    <property type="component" value="Unassembled WGS sequence"/>
</dbReference>
<name>A0ABN1GGH1_9ACTN</name>
<dbReference type="Pfam" id="PF14019">
    <property type="entry name" value="DUF4235"/>
    <property type="match status" value="1"/>
</dbReference>
<proteinExistence type="predicted"/>
<feature type="region of interest" description="Disordered" evidence="1">
    <location>
        <begin position="71"/>
        <end position="96"/>
    </location>
</feature>
<evidence type="ECO:0000256" key="1">
    <source>
        <dbReference type="SAM" id="MobiDB-lite"/>
    </source>
</evidence>
<protein>
    <recommendedName>
        <fullName evidence="5">DUF4235 domain-containing protein</fullName>
    </recommendedName>
</protein>
<keyword evidence="2" id="KW-0472">Membrane</keyword>
<dbReference type="RefSeq" id="WP_344602535.1">
    <property type="nucleotide sequence ID" value="NZ_BAAAHE010000008.1"/>
</dbReference>
<comment type="caution">
    <text evidence="3">The sequence shown here is derived from an EMBL/GenBank/DDBJ whole genome shotgun (WGS) entry which is preliminary data.</text>
</comment>
<accession>A0ABN1GGH1</accession>
<organism evidence="3 4">
    <name type="scientific">Sporichthya brevicatena</name>
    <dbReference type="NCBI Taxonomy" id="171442"/>
    <lineage>
        <taxon>Bacteria</taxon>
        <taxon>Bacillati</taxon>
        <taxon>Actinomycetota</taxon>
        <taxon>Actinomycetes</taxon>
        <taxon>Sporichthyales</taxon>
        <taxon>Sporichthyaceae</taxon>
        <taxon>Sporichthya</taxon>
    </lineage>
</organism>